<keyword evidence="2" id="KW-1185">Reference proteome</keyword>
<dbReference type="Proteomes" id="UP000597761">
    <property type="component" value="Unassembled WGS sequence"/>
</dbReference>
<accession>A0ABQ1P3G8</accession>
<dbReference type="SUPFAM" id="SSF53756">
    <property type="entry name" value="UDP-Glycosyltransferase/glycogen phosphorylase"/>
    <property type="match status" value="1"/>
</dbReference>
<name>A0ABQ1P3G8_9MICC</name>
<sequence length="383" mass="42443">MHLAHRDTSIIRARMREDGLEPTRENSVLTSFGVQGEQVFAKVRDTFEPEAVHVHDHVVLTAAGRFKETFGCPIVWDAHEIYEDLAGLEDVRRVVNPRIIRENVPNIDAFITLNRSIADFYAEKYPGLPTATLVPNAVERVSMSEYDGRLHDAAGLARDQRVLLFQGGFAPHRGIPSLLEAATLLDERWSLVFMGWGKLDGQIDEAAARADDRPEGRSRIAKIPGAPHDELLSWTAGASLGAIPYEDTGLNHRFCSPNKLWEYPAAGVPMLATDMPEMALRINEWGIGITVGRELDPHDIAARVNAVTAADLDRMRESCAQFTANDNWQAYEPRIADIYAGLMHEAAASDATADAERDHRERAGTASGLWGRLVNSSRKLFTN</sequence>
<gene>
    <name evidence="1" type="ORF">GCM10011512_16040</name>
</gene>
<dbReference type="Gene3D" id="3.40.50.2000">
    <property type="entry name" value="Glycogen Phosphorylase B"/>
    <property type="match status" value="2"/>
</dbReference>
<comment type="caution">
    <text evidence="1">The sequence shown here is derived from an EMBL/GenBank/DDBJ whole genome shotgun (WGS) entry which is preliminary data.</text>
</comment>
<evidence type="ECO:0000313" key="1">
    <source>
        <dbReference type="EMBL" id="GGC89887.1"/>
    </source>
</evidence>
<evidence type="ECO:0000313" key="2">
    <source>
        <dbReference type="Proteomes" id="UP000597761"/>
    </source>
</evidence>
<dbReference type="EMBL" id="BMJI01000007">
    <property type="protein sequence ID" value="GGC89887.1"/>
    <property type="molecule type" value="Genomic_DNA"/>
</dbReference>
<dbReference type="Pfam" id="PF13692">
    <property type="entry name" value="Glyco_trans_1_4"/>
    <property type="match status" value="1"/>
</dbReference>
<proteinExistence type="predicted"/>
<evidence type="ECO:0008006" key="3">
    <source>
        <dbReference type="Google" id="ProtNLM"/>
    </source>
</evidence>
<organism evidence="1 2">
    <name type="scientific">Tersicoccus solisilvae</name>
    <dbReference type="NCBI Taxonomy" id="1882339"/>
    <lineage>
        <taxon>Bacteria</taxon>
        <taxon>Bacillati</taxon>
        <taxon>Actinomycetota</taxon>
        <taxon>Actinomycetes</taxon>
        <taxon>Micrococcales</taxon>
        <taxon>Micrococcaceae</taxon>
        <taxon>Tersicoccus</taxon>
    </lineage>
</organism>
<dbReference type="PANTHER" id="PTHR12526">
    <property type="entry name" value="GLYCOSYLTRANSFERASE"/>
    <property type="match status" value="1"/>
</dbReference>
<reference evidence="2" key="1">
    <citation type="journal article" date="2019" name="Int. J. Syst. Evol. Microbiol.">
        <title>The Global Catalogue of Microorganisms (GCM) 10K type strain sequencing project: providing services to taxonomists for standard genome sequencing and annotation.</title>
        <authorList>
            <consortium name="The Broad Institute Genomics Platform"/>
            <consortium name="The Broad Institute Genome Sequencing Center for Infectious Disease"/>
            <person name="Wu L."/>
            <person name="Ma J."/>
        </authorList>
    </citation>
    <scope>NUCLEOTIDE SEQUENCE [LARGE SCALE GENOMIC DNA]</scope>
    <source>
        <strain evidence="2">CGMCC 1.15480</strain>
    </source>
</reference>
<protein>
    <recommendedName>
        <fullName evidence="3">D-inositol 3-phosphate glycosyltransferase</fullName>
    </recommendedName>
</protein>